<dbReference type="HOGENOM" id="CLU_3200603_0_0_9"/>
<dbReference type="Proteomes" id="UP000004191">
    <property type="component" value="Unassembled WGS sequence"/>
</dbReference>
<comment type="caution">
    <text evidence="1">The sequence shown here is derived from an EMBL/GenBank/DDBJ whole genome shotgun (WGS) entry which is preliminary data.</text>
</comment>
<organism evidence="1 2">
    <name type="scientific">Helcococcus kunzii ATCC 51366</name>
    <dbReference type="NCBI Taxonomy" id="883114"/>
    <lineage>
        <taxon>Bacteria</taxon>
        <taxon>Bacillati</taxon>
        <taxon>Bacillota</taxon>
        <taxon>Tissierellia</taxon>
        <taxon>Tissierellales</taxon>
        <taxon>Peptoniphilaceae</taxon>
        <taxon>Helcococcus</taxon>
    </lineage>
</organism>
<name>H3NP94_9FIRM</name>
<sequence>MCKWEYQEYTCKIAKNLTCVNKVFRITHVKMEIMEIFLIKSRNPY</sequence>
<protein>
    <submittedName>
        <fullName evidence="1">Uncharacterized protein</fullName>
    </submittedName>
</protein>
<reference evidence="1 2" key="1">
    <citation type="submission" date="2012-01" db="EMBL/GenBank/DDBJ databases">
        <title>The Genome Sequence of Helcococcus kunzii ATCC 51366.</title>
        <authorList>
            <consortium name="The Broad Institute Genome Sequencing Platform"/>
            <person name="Earl A."/>
            <person name="Ward D."/>
            <person name="Feldgarden M."/>
            <person name="Gevers D."/>
            <person name="Huys G."/>
            <person name="Young S.K."/>
            <person name="Zeng Q."/>
            <person name="Gargeya S."/>
            <person name="Fitzgerald M."/>
            <person name="Haas B."/>
            <person name="Abouelleil A."/>
            <person name="Alvarado L."/>
            <person name="Arachchi H.M."/>
            <person name="Berlin A."/>
            <person name="Chapman S.B."/>
            <person name="Gearin G."/>
            <person name="Goldberg J."/>
            <person name="Griggs A."/>
            <person name="Gujja S."/>
            <person name="Hansen M."/>
            <person name="Heiman D."/>
            <person name="Howarth C."/>
            <person name="Larimer J."/>
            <person name="Lui A."/>
            <person name="MacDonald P.J.P."/>
            <person name="McCowen C."/>
            <person name="Montmayeur A."/>
            <person name="Murphy C."/>
            <person name="Neiman D."/>
            <person name="Pearson M."/>
            <person name="Priest M."/>
            <person name="Roberts A."/>
            <person name="Saif S."/>
            <person name="Shea T."/>
            <person name="Sisk P."/>
            <person name="Stolte C."/>
            <person name="Sykes S."/>
            <person name="Wortman J."/>
            <person name="Nusbaum C."/>
            <person name="Birren B."/>
        </authorList>
    </citation>
    <scope>NUCLEOTIDE SEQUENCE [LARGE SCALE GENOMIC DNA]</scope>
    <source>
        <strain evidence="1 2">ATCC 51366</strain>
    </source>
</reference>
<dbReference type="AlphaFoldDB" id="H3NP94"/>
<accession>H3NP94</accession>
<evidence type="ECO:0000313" key="2">
    <source>
        <dbReference type="Proteomes" id="UP000004191"/>
    </source>
</evidence>
<evidence type="ECO:0000313" key="1">
    <source>
        <dbReference type="EMBL" id="EHR33556.1"/>
    </source>
</evidence>
<dbReference type="STRING" id="883114.HMPREF9709_01155"/>
<gene>
    <name evidence="1" type="ORF">HMPREF9709_01155</name>
</gene>
<proteinExistence type="predicted"/>
<dbReference type="EMBL" id="AGEI01000022">
    <property type="protein sequence ID" value="EHR33556.1"/>
    <property type="molecule type" value="Genomic_DNA"/>
</dbReference>
<keyword evidence="2" id="KW-1185">Reference proteome</keyword>